<sequence length="160" mass="18783">MSSLKPDYFIASNGLPNILNNNSTRHMIRHIPTTTRNRVQRNNNCLHKDESGKNYKNKQNFMEARQSQGTDNRHKVSHINLKKSKKDLINSEIKASNSHENSSIFLSTSSQKIEDDNKCSWNFERHSKELDNKYTHQRKYDNKIFRHDLPDRLVLPPLPI</sequence>
<gene>
    <name evidence="1" type="ORF">CHIRRI_LOCUS700</name>
</gene>
<dbReference type="EMBL" id="OU895877">
    <property type="protein sequence ID" value="CAG9797711.1"/>
    <property type="molecule type" value="Genomic_DNA"/>
</dbReference>
<keyword evidence="2" id="KW-1185">Reference proteome</keyword>
<evidence type="ECO:0000313" key="1">
    <source>
        <dbReference type="EMBL" id="CAG9797711.1"/>
    </source>
</evidence>
<protein>
    <submittedName>
        <fullName evidence="1">Uncharacterized protein</fullName>
    </submittedName>
</protein>
<name>A0A9N9WLR2_9DIPT</name>
<organism evidence="1 2">
    <name type="scientific">Chironomus riparius</name>
    <dbReference type="NCBI Taxonomy" id="315576"/>
    <lineage>
        <taxon>Eukaryota</taxon>
        <taxon>Metazoa</taxon>
        <taxon>Ecdysozoa</taxon>
        <taxon>Arthropoda</taxon>
        <taxon>Hexapoda</taxon>
        <taxon>Insecta</taxon>
        <taxon>Pterygota</taxon>
        <taxon>Neoptera</taxon>
        <taxon>Endopterygota</taxon>
        <taxon>Diptera</taxon>
        <taxon>Nematocera</taxon>
        <taxon>Chironomoidea</taxon>
        <taxon>Chironomidae</taxon>
        <taxon>Chironominae</taxon>
        <taxon>Chironomus</taxon>
    </lineage>
</organism>
<evidence type="ECO:0000313" key="2">
    <source>
        <dbReference type="Proteomes" id="UP001153620"/>
    </source>
</evidence>
<reference evidence="1" key="2">
    <citation type="submission" date="2022-10" db="EMBL/GenBank/DDBJ databases">
        <authorList>
            <consortium name="ENA_rothamsted_submissions"/>
            <consortium name="culmorum"/>
            <person name="King R."/>
        </authorList>
    </citation>
    <scope>NUCLEOTIDE SEQUENCE</scope>
</reference>
<dbReference type="Proteomes" id="UP001153620">
    <property type="component" value="Chromosome 1"/>
</dbReference>
<reference evidence="1" key="1">
    <citation type="submission" date="2022-01" db="EMBL/GenBank/DDBJ databases">
        <authorList>
            <person name="King R."/>
        </authorList>
    </citation>
    <scope>NUCLEOTIDE SEQUENCE</scope>
</reference>
<proteinExistence type="predicted"/>
<dbReference type="AlphaFoldDB" id="A0A9N9WLR2"/>
<accession>A0A9N9WLR2</accession>